<dbReference type="GO" id="GO:0003723">
    <property type="term" value="F:RNA binding"/>
    <property type="evidence" value="ECO:0007669"/>
    <property type="project" value="InterPro"/>
</dbReference>
<accession>A0AA38ZQG9</accession>
<dbReference type="AlphaFoldDB" id="A0AA38ZQG9"/>
<dbReference type="InterPro" id="IPR046960">
    <property type="entry name" value="PPR_At4g14850-like_plant"/>
</dbReference>
<dbReference type="Gene3D" id="1.25.40.10">
    <property type="entry name" value="Tetratricopeptide repeat domain"/>
    <property type="match status" value="1"/>
</dbReference>
<reference evidence="3 4" key="1">
    <citation type="journal article" date="2023" name="BMC Biotechnol.">
        <title>Vitis rotundifolia cv Carlos genome sequencing.</title>
        <authorList>
            <person name="Huff M."/>
            <person name="Hulse-Kemp A."/>
            <person name="Scheffler B."/>
            <person name="Youngblood R."/>
            <person name="Simpson S."/>
            <person name="Babiker E."/>
            <person name="Staton M."/>
        </authorList>
    </citation>
    <scope>NUCLEOTIDE SEQUENCE [LARGE SCALE GENOMIC DNA]</scope>
    <source>
        <tissue evidence="3">Leaf</tissue>
    </source>
</reference>
<dbReference type="InterPro" id="IPR011990">
    <property type="entry name" value="TPR-like_helical_dom_sf"/>
</dbReference>
<name>A0AA38ZQG9_VITRO</name>
<comment type="caution">
    <text evidence="3">The sequence shown here is derived from an EMBL/GenBank/DDBJ whole genome shotgun (WGS) entry which is preliminary data.</text>
</comment>
<keyword evidence="4" id="KW-1185">Reference proteome</keyword>
<dbReference type="PANTHER" id="PTHR47926">
    <property type="entry name" value="PENTATRICOPEPTIDE REPEAT-CONTAINING PROTEIN"/>
    <property type="match status" value="1"/>
</dbReference>
<protein>
    <recommendedName>
        <fullName evidence="5">Pentatricopeptide repeat-containing protein</fullName>
    </recommendedName>
</protein>
<keyword evidence="1" id="KW-0677">Repeat</keyword>
<evidence type="ECO:0000256" key="1">
    <source>
        <dbReference type="ARBA" id="ARBA00022737"/>
    </source>
</evidence>
<dbReference type="NCBIfam" id="TIGR00756">
    <property type="entry name" value="PPR"/>
    <property type="match status" value="1"/>
</dbReference>
<evidence type="ECO:0000313" key="3">
    <source>
        <dbReference type="EMBL" id="KAJ9693109.1"/>
    </source>
</evidence>
<dbReference type="Proteomes" id="UP001168098">
    <property type="component" value="Unassembled WGS sequence"/>
</dbReference>
<dbReference type="Pfam" id="PF01535">
    <property type="entry name" value="PPR"/>
    <property type="match status" value="1"/>
</dbReference>
<dbReference type="PROSITE" id="PS51375">
    <property type="entry name" value="PPR"/>
    <property type="match status" value="1"/>
</dbReference>
<dbReference type="InterPro" id="IPR002885">
    <property type="entry name" value="PPR_rpt"/>
</dbReference>
<dbReference type="GO" id="GO:0009451">
    <property type="term" value="P:RNA modification"/>
    <property type="evidence" value="ECO:0007669"/>
    <property type="project" value="InterPro"/>
</dbReference>
<organism evidence="3 4">
    <name type="scientific">Vitis rotundifolia</name>
    <name type="common">Muscadine grape</name>
    <dbReference type="NCBI Taxonomy" id="103349"/>
    <lineage>
        <taxon>Eukaryota</taxon>
        <taxon>Viridiplantae</taxon>
        <taxon>Streptophyta</taxon>
        <taxon>Embryophyta</taxon>
        <taxon>Tracheophyta</taxon>
        <taxon>Spermatophyta</taxon>
        <taxon>Magnoliopsida</taxon>
        <taxon>eudicotyledons</taxon>
        <taxon>Gunneridae</taxon>
        <taxon>Pentapetalae</taxon>
        <taxon>rosids</taxon>
        <taxon>Vitales</taxon>
        <taxon>Vitaceae</taxon>
        <taxon>Viteae</taxon>
        <taxon>Vitis</taxon>
    </lineage>
</organism>
<proteinExistence type="predicted"/>
<gene>
    <name evidence="3" type="ORF">PVL29_012021</name>
</gene>
<evidence type="ECO:0000313" key="4">
    <source>
        <dbReference type="Proteomes" id="UP001168098"/>
    </source>
</evidence>
<evidence type="ECO:0000256" key="2">
    <source>
        <dbReference type="PROSITE-ProRule" id="PRU00708"/>
    </source>
</evidence>
<evidence type="ECO:0008006" key="5">
    <source>
        <dbReference type="Google" id="ProtNLM"/>
    </source>
</evidence>
<dbReference type="EMBL" id="JARBHA010000009">
    <property type="protein sequence ID" value="KAJ9693109.1"/>
    <property type="molecule type" value="Genomic_DNA"/>
</dbReference>
<feature type="repeat" description="PPR" evidence="2">
    <location>
        <begin position="23"/>
        <end position="57"/>
    </location>
</feature>
<sequence>MVSACAKMGDFARKLFDKMPQKDPIVWNTMISGYAQCGQSRKVSSLFNLMQRQGVILKRRVSEIFIQLRGFMFHNKVRRDNSASFGSNDDENPSIQMIFSENDPPNLDYDALSCSQNGLNEDCDVQTKSSPQTGSDCLLQNSGKLVLSNLRVEDYSDKFPVETSSSFSAWSKVSQTVVHAW</sequence>